<dbReference type="Pfam" id="PF02535">
    <property type="entry name" value="Zip"/>
    <property type="match status" value="1"/>
</dbReference>
<protein>
    <submittedName>
        <fullName evidence="7">Uncharacterized protein</fullName>
    </submittedName>
</protein>
<evidence type="ECO:0000256" key="1">
    <source>
        <dbReference type="ARBA" id="ARBA00004141"/>
    </source>
</evidence>
<dbReference type="PANTHER" id="PTHR11040">
    <property type="entry name" value="ZINC/IRON TRANSPORTER"/>
    <property type="match status" value="1"/>
</dbReference>
<organism evidence="7 8">
    <name type="scientific">Naegleria fowleri</name>
    <name type="common">Brain eating amoeba</name>
    <dbReference type="NCBI Taxonomy" id="5763"/>
    <lineage>
        <taxon>Eukaryota</taxon>
        <taxon>Discoba</taxon>
        <taxon>Heterolobosea</taxon>
        <taxon>Tetramitia</taxon>
        <taxon>Eutetramitia</taxon>
        <taxon>Vahlkampfiidae</taxon>
        <taxon>Naegleria</taxon>
    </lineage>
</organism>
<keyword evidence="3 6" id="KW-1133">Transmembrane helix</keyword>
<evidence type="ECO:0000313" key="7">
    <source>
        <dbReference type="EMBL" id="KAF0973543.1"/>
    </source>
</evidence>
<feature type="transmembrane region" description="Helical" evidence="6">
    <location>
        <begin position="404"/>
        <end position="423"/>
    </location>
</feature>
<dbReference type="EMBL" id="VFQX01000060">
    <property type="protein sequence ID" value="KAF0973543.1"/>
    <property type="molecule type" value="Genomic_DNA"/>
</dbReference>
<evidence type="ECO:0000313" key="8">
    <source>
        <dbReference type="Proteomes" id="UP000444721"/>
    </source>
</evidence>
<keyword evidence="8" id="KW-1185">Reference proteome</keyword>
<dbReference type="GeneID" id="68115465"/>
<accession>A0A6A5B3J2</accession>
<dbReference type="GO" id="GO:0005385">
    <property type="term" value="F:zinc ion transmembrane transporter activity"/>
    <property type="evidence" value="ECO:0007669"/>
    <property type="project" value="TreeGrafter"/>
</dbReference>
<dbReference type="VEuPathDB" id="AmoebaDB:NfTy_091070"/>
<name>A0A6A5B3J2_NAEFO</name>
<sequence>MIPLHHHQRGIQFSKNYFLFNSIKASDADTPSDDDHSLLGAKIGTLLGLFILSLVLGLLPYIVHHLSKIERLRKLKKTLNIIQLIFMYCNCVAAGAILGSGLTHLLPDSVESFNNYFEIYNNQTSSEVEVSSFSSSSSSFLNHYSGIKAFVLGFDSSSSSNNSTFTPIPETITEYPWAMMIAGTICLFLVGLDRVFSEHSHGSSQSYEGTHSHHHHHEENNSVQVGSSGMDETSTLIHHHHSSITTSSEKNEFIAELVLEEQKAQRKYSFLVKSLLFTFAICVHSVFEAFALGLESDMSSFVSLFIPIVAHKGFESLTTGFIVLRYTLCRKAFQIWILVQVAIYAISTPVGMGIGMAISSDLSLSYYMIAGIIQSIACGSFLFIACFEIIPSSLEESSTIKGRLFKMFLVVLGFAVMCILAAFS</sequence>
<gene>
    <name evidence="7" type="ORF">FDP41_008247</name>
</gene>
<feature type="transmembrane region" description="Helical" evidence="6">
    <location>
        <begin position="336"/>
        <end position="358"/>
    </location>
</feature>
<dbReference type="OMA" id="FCMISSF"/>
<feature type="transmembrane region" description="Helical" evidence="6">
    <location>
        <begin position="270"/>
        <end position="292"/>
    </location>
</feature>
<dbReference type="InterPro" id="IPR003689">
    <property type="entry name" value="ZIP"/>
</dbReference>
<dbReference type="Proteomes" id="UP000444721">
    <property type="component" value="Unassembled WGS sequence"/>
</dbReference>
<feature type="transmembrane region" description="Helical" evidence="6">
    <location>
        <begin position="304"/>
        <end position="324"/>
    </location>
</feature>
<evidence type="ECO:0000256" key="3">
    <source>
        <dbReference type="ARBA" id="ARBA00022989"/>
    </source>
</evidence>
<comment type="caution">
    <text evidence="7">The sequence shown here is derived from an EMBL/GenBank/DDBJ whole genome shotgun (WGS) entry which is preliminary data.</text>
</comment>
<proteinExistence type="predicted"/>
<keyword evidence="4 6" id="KW-0472">Membrane</keyword>
<evidence type="ECO:0000256" key="5">
    <source>
        <dbReference type="SAM" id="MobiDB-lite"/>
    </source>
</evidence>
<evidence type="ECO:0000256" key="2">
    <source>
        <dbReference type="ARBA" id="ARBA00022692"/>
    </source>
</evidence>
<dbReference type="OrthoDB" id="448280at2759"/>
<keyword evidence="2 6" id="KW-0812">Transmembrane</keyword>
<reference evidence="7 8" key="1">
    <citation type="journal article" date="2019" name="Sci. Rep.">
        <title>Nanopore sequencing improves the draft genome of the human pathogenic amoeba Naegleria fowleri.</title>
        <authorList>
            <person name="Liechti N."/>
            <person name="Schurch N."/>
            <person name="Bruggmann R."/>
            <person name="Wittwer M."/>
        </authorList>
    </citation>
    <scope>NUCLEOTIDE SEQUENCE [LARGE SCALE GENOMIC DNA]</scope>
    <source>
        <strain evidence="7 8">ATCC 30894</strain>
    </source>
</reference>
<feature type="transmembrane region" description="Helical" evidence="6">
    <location>
        <begin position="175"/>
        <end position="196"/>
    </location>
</feature>
<evidence type="ECO:0000256" key="6">
    <source>
        <dbReference type="SAM" id="Phobius"/>
    </source>
</evidence>
<feature type="transmembrane region" description="Helical" evidence="6">
    <location>
        <begin position="43"/>
        <end position="63"/>
    </location>
</feature>
<feature type="transmembrane region" description="Helical" evidence="6">
    <location>
        <begin position="364"/>
        <end position="384"/>
    </location>
</feature>
<comment type="subcellular location">
    <subcellularLocation>
        <location evidence="1">Membrane</location>
        <topology evidence="1">Multi-pass membrane protein</topology>
    </subcellularLocation>
</comment>
<evidence type="ECO:0000256" key="4">
    <source>
        <dbReference type="ARBA" id="ARBA00023136"/>
    </source>
</evidence>
<feature type="region of interest" description="Disordered" evidence="5">
    <location>
        <begin position="203"/>
        <end position="229"/>
    </location>
</feature>
<dbReference type="AlphaFoldDB" id="A0A6A5B3J2"/>
<dbReference type="VEuPathDB" id="AmoebaDB:FDP41_008247"/>
<feature type="transmembrane region" description="Helical" evidence="6">
    <location>
        <begin position="84"/>
        <end position="106"/>
    </location>
</feature>
<dbReference type="RefSeq" id="XP_044558256.1">
    <property type="nucleotide sequence ID" value="XM_044712080.1"/>
</dbReference>
<dbReference type="GO" id="GO:0005886">
    <property type="term" value="C:plasma membrane"/>
    <property type="evidence" value="ECO:0007669"/>
    <property type="project" value="TreeGrafter"/>
</dbReference>
<dbReference type="VEuPathDB" id="AmoebaDB:NF0002900"/>
<dbReference type="PANTHER" id="PTHR11040:SF140">
    <property type="entry name" value="ZRT (ZRT), IRT- (IRT-) LIKE PROTEIN TRANSPORTER"/>
    <property type="match status" value="1"/>
</dbReference>